<dbReference type="InParanoid" id="A0A2J6SFL2"/>
<name>A0A2J6SFL2_9HELO</name>
<evidence type="ECO:0000313" key="3">
    <source>
        <dbReference type="Proteomes" id="UP000235371"/>
    </source>
</evidence>
<sequence length="259" mass="29461">MSKTKYYVAELPQLTRRRSDQLQLGATDFHPPIPQYYHKGASYNGGASVTKASAKKSLTLRAKNNGWPSTSFRRWVFSNPTSISDIHRTTRASTKAKTIESIVKDAAAKKGSGSKEEIEATLKAKESTPYPYSIKKEQKYMVYHLTNKAIPHITTVPPETSFKIFGYLGPVNSEYLGVTCKSMHGFHREKNTEFSNRRPMVGDTHSHTGMREDEEWKYENNLPNRLDPIEEHFGDDDDSEEENSGDVDSEDRVSENERY</sequence>
<proteinExistence type="predicted"/>
<feature type="compositionally biased region" description="Acidic residues" evidence="1">
    <location>
        <begin position="233"/>
        <end position="249"/>
    </location>
</feature>
<dbReference type="EMBL" id="KZ613920">
    <property type="protein sequence ID" value="PMD49562.1"/>
    <property type="molecule type" value="Genomic_DNA"/>
</dbReference>
<feature type="region of interest" description="Disordered" evidence="1">
    <location>
        <begin position="196"/>
        <end position="259"/>
    </location>
</feature>
<dbReference type="GeneID" id="36596354"/>
<gene>
    <name evidence="2" type="ORF">K444DRAFT_712466</name>
</gene>
<accession>A0A2J6SFL2</accession>
<keyword evidence="3" id="KW-1185">Reference proteome</keyword>
<dbReference type="RefSeq" id="XP_024726466.1">
    <property type="nucleotide sequence ID" value="XM_024888278.1"/>
</dbReference>
<evidence type="ECO:0000313" key="2">
    <source>
        <dbReference type="EMBL" id="PMD49562.1"/>
    </source>
</evidence>
<feature type="compositionally biased region" description="Basic and acidic residues" evidence="1">
    <location>
        <begin position="250"/>
        <end position="259"/>
    </location>
</feature>
<organism evidence="2 3">
    <name type="scientific">Hyaloscypha bicolor E</name>
    <dbReference type="NCBI Taxonomy" id="1095630"/>
    <lineage>
        <taxon>Eukaryota</taxon>
        <taxon>Fungi</taxon>
        <taxon>Dikarya</taxon>
        <taxon>Ascomycota</taxon>
        <taxon>Pezizomycotina</taxon>
        <taxon>Leotiomycetes</taxon>
        <taxon>Helotiales</taxon>
        <taxon>Hyaloscyphaceae</taxon>
        <taxon>Hyaloscypha</taxon>
        <taxon>Hyaloscypha bicolor</taxon>
    </lineage>
</organism>
<protein>
    <submittedName>
        <fullName evidence="2">Uncharacterized protein</fullName>
    </submittedName>
</protein>
<dbReference type="AlphaFoldDB" id="A0A2J6SFL2"/>
<reference evidence="2 3" key="1">
    <citation type="submission" date="2016-04" db="EMBL/GenBank/DDBJ databases">
        <title>A degradative enzymes factory behind the ericoid mycorrhizal symbiosis.</title>
        <authorList>
            <consortium name="DOE Joint Genome Institute"/>
            <person name="Martino E."/>
            <person name="Morin E."/>
            <person name="Grelet G."/>
            <person name="Kuo A."/>
            <person name="Kohler A."/>
            <person name="Daghino S."/>
            <person name="Barry K."/>
            <person name="Choi C."/>
            <person name="Cichocki N."/>
            <person name="Clum A."/>
            <person name="Copeland A."/>
            <person name="Hainaut M."/>
            <person name="Haridas S."/>
            <person name="Labutti K."/>
            <person name="Lindquist E."/>
            <person name="Lipzen A."/>
            <person name="Khouja H.-R."/>
            <person name="Murat C."/>
            <person name="Ohm R."/>
            <person name="Olson A."/>
            <person name="Spatafora J."/>
            <person name="Veneault-Fourrey C."/>
            <person name="Henrissat B."/>
            <person name="Grigoriev I."/>
            <person name="Martin F."/>
            <person name="Perotto S."/>
        </authorList>
    </citation>
    <scope>NUCLEOTIDE SEQUENCE [LARGE SCALE GENOMIC DNA]</scope>
    <source>
        <strain evidence="2 3">E</strain>
    </source>
</reference>
<evidence type="ECO:0000256" key="1">
    <source>
        <dbReference type="SAM" id="MobiDB-lite"/>
    </source>
</evidence>
<dbReference type="Proteomes" id="UP000235371">
    <property type="component" value="Unassembled WGS sequence"/>
</dbReference>